<dbReference type="GO" id="GO:0005739">
    <property type="term" value="C:mitochondrion"/>
    <property type="evidence" value="ECO:0007669"/>
    <property type="project" value="UniProtKB-SubCell"/>
</dbReference>
<sequence>MLMAARGGRNGDQADRHGLFRLHPRPDDLYNPADCHADIVAIHGLGGHPLKTWRSEDDRIWLRDSLPAHVPNTRVMAFGYDSAVRFANLGGVVSKEFLIHLSLQLDRGRELLDSVFGVVFMGTPHRGSRVATPAKLLANIINVATLGTHTADRVHETSYNRSL</sequence>
<evidence type="ECO:0000256" key="6">
    <source>
        <dbReference type="ARBA" id="ARBA00023136"/>
    </source>
</evidence>
<keyword evidence="4" id="KW-0256">Endoplasmic reticulum</keyword>
<evidence type="ECO:0000256" key="5">
    <source>
        <dbReference type="ARBA" id="ARBA00023128"/>
    </source>
</evidence>
<protein>
    <submittedName>
        <fullName evidence="7">Ankyrin repeats (3 copies) domain-containing protein</fullName>
    </submittedName>
</protein>
<name>A0AB34FVV5_9HYPO</name>
<dbReference type="SUPFAM" id="SSF53474">
    <property type="entry name" value="alpha/beta-Hydrolases"/>
    <property type="match status" value="1"/>
</dbReference>
<dbReference type="EMBL" id="JAQHRD010000003">
    <property type="protein sequence ID" value="KAJ6443517.1"/>
    <property type="molecule type" value="Genomic_DNA"/>
</dbReference>
<evidence type="ECO:0000256" key="3">
    <source>
        <dbReference type="ARBA" id="ARBA00004370"/>
    </source>
</evidence>
<dbReference type="InterPro" id="IPR029058">
    <property type="entry name" value="AB_hydrolase_fold"/>
</dbReference>
<comment type="caution">
    <text evidence="7">The sequence shown here is derived from an EMBL/GenBank/DDBJ whole genome shotgun (WGS) entry which is preliminary data.</text>
</comment>
<keyword evidence="6" id="KW-0472">Membrane</keyword>
<proteinExistence type="predicted"/>
<dbReference type="GO" id="GO:0005783">
    <property type="term" value="C:endoplasmic reticulum"/>
    <property type="evidence" value="ECO:0007669"/>
    <property type="project" value="UniProtKB-SubCell"/>
</dbReference>
<accession>A0AB34FVV5</accession>
<dbReference type="PANTHER" id="PTHR48182:SF2">
    <property type="entry name" value="PROTEIN SERAC1"/>
    <property type="match status" value="1"/>
</dbReference>
<evidence type="ECO:0000256" key="4">
    <source>
        <dbReference type="ARBA" id="ARBA00022824"/>
    </source>
</evidence>
<evidence type="ECO:0000313" key="7">
    <source>
        <dbReference type="EMBL" id="KAJ6443517.1"/>
    </source>
</evidence>
<comment type="subcellular location">
    <subcellularLocation>
        <location evidence="2">Endoplasmic reticulum</location>
    </subcellularLocation>
    <subcellularLocation>
        <location evidence="3">Membrane</location>
    </subcellularLocation>
    <subcellularLocation>
        <location evidence="1">Mitochondrion</location>
    </subcellularLocation>
</comment>
<keyword evidence="5" id="KW-0496">Mitochondrion</keyword>
<reference evidence="7" key="1">
    <citation type="submission" date="2023-01" db="EMBL/GenBank/DDBJ databases">
        <title>The growth and conidiation of Purpureocillium lavendulum are regulated by nitrogen source and histone H3K14 acetylation.</title>
        <authorList>
            <person name="Tang P."/>
            <person name="Han J."/>
            <person name="Zhang C."/>
            <person name="Tang P."/>
            <person name="Qi F."/>
            <person name="Zhang K."/>
            <person name="Liang L."/>
        </authorList>
    </citation>
    <scope>NUCLEOTIDE SEQUENCE</scope>
    <source>
        <strain evidence="7">YMF1.00683</strain>
    </source>
</reference>
<keyword evidence="8" id="KW-1185">Reference proteome</keyword>
<evidence type="ECO:0000256" key="1">
    <source>
        <dbReference type="ARBA" id="ARBA00004173"/>
    </source>
</evidence>
<dbReference type="InterPro" id="IPR052374">
    <property type="entry name" value="SERAC1"/>
</dbReference>
<dbReference type="GO" id="GO:0016020">
    <property type="term" value="C:membrane"/>
    <property type="evidence" value="ECO:0007669"/>
    <property type="project" value="UniProtKB-SubCell"/>
</dbReference>
<dbReference type="Proteomes" id="UP001163105">
    <property type="component" value="Unassembled WGS sequence"/>
</dbReference>
<evidence type="ECO:0000313" key="8">
    <source>
        <dbReference type="Proteomes" id="UP001163105"/>
    </source>
</evidence>
<gene>
    <name evidence="7" type="ORF">O9K51_04696</name>
</gene>
<evidence type="ECO:0000256" key="2">
    <source>
        <dbReference type="ARBA" id="ARBA00004240"/>
    </source>
</evidence>
<organism evidence="7 8">
    <name type="scientific">Purpureocillium lavendulum</name>
    <dbReference type="NCBI Taxonomy" id="1247861"/>
    <lineage>
        <taxon>Eukaryota</taxon>
        <taxon>Fungi</taxon>
        <taxon>Dikarya</taxon>
        <taxon>Ascomycota</taxon>
        <taxon>Pezizomycotina</taxon>
        <taxon>Sordariomycetes</taxon>
        <taxon>Hypocreomycetidae</taxon>
        <taxon>Hypocreales</taxon>
        <taxon>Ophiocordycipitaceae</taxon>
        <taxon>Purpureocillium</taxon>
    </lineage>
</organism>
<dbReference type="PANTHER" id="PTHR48182">
    <property type="entry name" value="PROTEIN SERAC1"/>
    <property type="match status" value="1"/>
</dbReference>
<dbReference type="AlphaFoldDB" id="A0AB34FVV5"/>